<evidence type="ECO:0000259" key="5">
    <source>
        <dbReference type="Pfam" id="PF01420"/>
    </source>
</evidence>
<dbReference type="InterPro" id="IPR044946">
    <property type="entry name" value="Restrct_endonuc_typeI_TRD_sf"/>
</dbReference>
<dbReference type="EMBL" id="WFKQ01000004">
    <property type="protein sequence ID" value="MUG32391.1"/>
    <property type="molecule type" value="Genomic_DNA"/>
</dbReference>
<evidence type="ECO:0000256" key="3">
    <source>
        <dbReference type="ARBA" id="ARBA00023125"/>
    </source>
</evidence>
<accession>A0A844M0B2</accession>
<keyword evidence="4" id="KW-0175">Coiled coil</keyword>
<dbReference type="AlphaFoldDB" id="A0A844M0B2"/>
<evidence type="ECO:0000256" key="1">
    <source>
        <dbReference type="ARBA" id="ARBA00010923"/>
    </source>
</evidence>
<feature type="domain" description="Type I restriction modification DNA specificity" evidence="5">
    <location>
        <begin position="3"/>
        <end position="181"/>
    </location>
</feature>
<keyword evidence="7" id="KW-1185">Reference proteome</keyword>
<dbReference type="PANTHER" id="PTHR30408:SF12">
    <property type="entry name" value="TYPE I RESTRICTION ENZYME MJAVIII SPECIFICITY SUBUNIT"/>
    <property type="match status" value="1"/>
</dbReference>
<dbReference type="Proteomes" id="UP000442109">
    <property type="component" value="Unassembled WGS sequence"/>
</dbReference>
<evidence type="ECO:0000256" key="4">
    <source>
        <dbReference type="SAM" id="Coils"/>
    </source>
</evidence>
<comment type="caution">
    <text evidence="6">The sequence shown here is derived from an EMBL/GenBank/DDBJ whole genome shotgun (WGS) entry which is preliminary data.</text>
</comment>
<feature type="domain" description="Type I restriction modification DNA specificity" evidence="5">
    <location>
        <begin position="266"/>
        <end position="381"/>
    </location>
</feature>
<evidence type="ECO:0000313" key="7">
    <source>
        <dbReference type="Proteomes" id="UP000442109"/>
    </source>
</evidence>
<sequence>MVPNGWTKIKLGSHFEFRNGVNADKDQYGEGVKFVNVMDVFNNDILTESKIIGRITLSDKQFKDNILHYGDILFNRTSETFDEIAMSAVYLDETDATFGGFVIRGRPTTNILDPMFTVYSFQDSDFRRQVIRLGQGAIRANIGQKDLSKVTLLVPPLPEQQKIAKILTTWDKAIDTTERLIDNSKQQKKALMQQLLTGKKRLLDDNGKRFEGEWDWLRASEIFKPVSKKNNSADEELLSVTQDRGVLPRSILERRVVMPEGSTKGYKLVEKGNFIISLRSFQGGLEYSYYRGLVSPAYTVLEPILEINDEFYKHYYKSYDFIGHLAVAVIGIRDGKQISYTDFSFLKLPYPPLKEQQKIAAVLTNADKEIELLEQQLADLQQEKKALMQVLLTGKVRVKV</sequence>
<comment type="similarity">
    <text evidence="1">Belongs to the type-I restriction system S methylase family.</text>
</comment>
<organism evidence="6 7">
    <name type="scientific">Psychrobacter sanguinis</name>
    <dbReference type="NCBI Taxonomy" id="861445"/>
    <lineage>
        <taxon>Bacteria</taxon>
        <taxon>Pseudomonadati</taxon>
        <taxon>Pseudomonadota</taxon>
        <taxon>Gammaproteobacteria</taxon>
        <taxon>Moraxellales</taxon>
        <taxon>Moraxellaceae</taxon>
        <taxon>Psychrobacter</taxon>
    </lineage>
</organism>
<dbReference type="GO" id="GO:0003677">
    <property type="term" value="F:DNA binding"/>
    <property type="evidence" value="ECO:0007669"/>
    <property type="project" value="UniProtKB-KW"/>
</dbReference>
<keyword evidence="3" id="KW-0238">DNA-binding</keyword>
<dbReference type="PANTHER" id="PTHR30408">
    <property type="entry name" value="TYPE-1 RESTRICTION ENZYME ECOKI SPECIFICITY PROTEIN"/>
    <property type="match status" value="1"/>
</dbReference>
<dbReference type="InterPro" id="IPR000055">
    <property type="entry name" value="Restrct_endonuc_typeI_TRD"/>
</dbReference>
<evidence type="ECO:0000256" key="2">
    <source>
        <dbReference type="ARBA" id="ARBA00022747"/>
    </source>
</evidence>
<evidence type="ECO:0000313" key="6">
    <source>
        <dbReference type="EMBL" id="MUG32391.1"/>
    </source>
</evidence>
<dbReference type="GO" id="GO:0009307">
    <property type="term" value="P:DNA restriction-modification system"/>
    <property type="evidence" value="ECO:0007669"/>
    <property type="project" value="UniProtKB-KW"/>
</dbReference>
<keyword evidence="2" id="KW-0680">Restriction system</keyword>
<dbReference type="Gene3D" id="3.90.220.20">
    <property type="entry name" value="DNA methylase specificity domains"/>
    <property type="match status" value="2"/>
</dbReference>
<dbReference type="Pfam" id="PF01420">
    <property type="entry name" value="Methylase_S"/>
    <property type="match status" value="2"/>
</dbReference>
<dbReference type="SUPFAM" id="SSF116734">
    <property type="entry name" value="DNA methylase specificity domain"/>
    <property type="match status" value="2"/>
</dbReference>
<protein>
    <recommendedName>
        <fullName evidence="5">Type I restriction modification DNA specificity domain-containing protein</fullName>
    </recommendedName>
</protein>
<reference evidence="6 7" key="1">
    <citation type="journal article" date="2019" name="PLoS ONE">
        <title>Pup mortality in New Zealand sea lions (Phocarctos hookeri) at Enderby Island, Auckland Islands, 2013-18.</title>
        <authorList>
            <person name="Michael S.A."/>
            <person name="Hayman D.T.S."/>
            <person name="Gray R."/>
            <person name="Zhang J."/>
            <person name="Rogers L."/>
            <person name="Roe W.D."/>
        </authorList>
    </citation>
    <scope>NUCLEOTIDE SEQUENCE [LARGE SCALE GENOMIC DNA]</scope>
    <source>
        <strain evidence="6 7">SM868</strain>
    </source>
</reference>
<dbReference type="CDD" id="cd17517">
    <property type="entry name" value="RMtype1_S_EcoKI_StySPI-TRD2-CR2_like"/>
    <property type="match status" value="1"/>
</dbReference>
<gene>
    <name evidence="6" type="ORF">GB996_06240</name>
</gene>
<dbReference type="OrthoDB" id="9798929at2"/>
<dbReference type="Gene3D" id="1.10.287.1120">
    <property type="entry name" value="Bipartite methylase S protein"/>
    <property type="match status" value="1"/>
</dbReference>
<name>A0A844M0B2_9GAMM</name>
<dbReference type="RefSeq" id="WP_155587151.1">
    <property type="nucleotide sequence ID" value="NZ_WFKQ01000004.1"/>
</dbReference>
<proteinExistence type="inferred from homology"/>
<feature type="coiled-coil region" evidence="4">
    <location>
        <begin position="356"/>
        <end position="390"/>
    </location>
</feature>
<dbReference type="InterPro" id="IPR052021">
    <property type="entry name" value="Type-I_RS_S_subunit"/>
</dbReference>